<sequence>MLFKLLFLISMSNILTPISSSKHVLRRDLNSVNFEKQLPSIEIRKENKRDDDIAKKLNIDDLEQLPRIDGSQEMVRDGNIRMVMQTMQKRFVNNRKEESHCCI</sequence>
<dbReference type="RefSeq" id="XP_011499400.1">
    <property type="nucleotide sequence ID" value="XM_011501098.1"/>
</dbReference>
<gene>
    <name evidence="3" type="primary">LOC105363418</name>
</gene>
<proteinExistence type="predicted"/>
<dbReference type="AlphaFoldDB" id="A0AAJ6YJV0"/>
<protein>
    <submittedName>
        <fullName evidence="3">Uncharacterized protein LOC105363418</fullName>
    </submittedName>
</protein>
<feature type="chain" id="PRO_5042499228" evidence="1">
    <location>
        <begin position="22"/>
        <end position="103"/>
    </location>
</feature>
<accession>A0AAJ6YJV0</accession>
<organism evidence="2 3">
    <name type="scientific">Ceratosolen solmsi marchali</name>
    <dbReference type="NCBI Taxonomy" id="326594"/>
    <lineage>
        <taxon>Eukaryota</taxon>
        <taxon>Metazoa</taxon>
        <taxon>Ecdysozoa</taxon>
        <taxon>Arthropoda</taxon>
        <taxon>Hexapoda</taxon>
        <taxon>Insecta</taxon>
        <taxon>Pterygota</taxon>
        <taxon>Neoptera</taxon>
        <taxon>Endopterygota</taxon>
        <taxon>Hymenoptera</taxon>
        <taxon>Apocrita</taxon>
        <taxon>Proctotrupomorpha</taxon>
        <taxon>Chalcidoidea</taxon>
        <taxon>Agaonidae</taxon>
        <taxon>Agaoninae</taxon>
        <taxon>Ceratosolen</taxon>
    </lineage>
</organism>
<keyword evidence="1" id="KW-0732">Signal</keyword>
<evidence type="ECO:0000313" key="2">
    <source>
        <dbReference type="Proteomes" id="UP000695007"/>
    </source>
</evidence>
<keyword evidence="2" id="KW-1185">Reference proteome</keyword>
<reference evidence="3" key="1">
    <citation type="submission" date="2025-08" db="UniProtKB">
        <authorList>
            <consortium name="RefSeq"/>
        </authorList>
    </citation>
    <scope>IDENTIFICATION</scope>
</reference>
<dbReference type="Proteomes" id="UP000695007">
    <property type="component" value="Unplaced"/>
</dbReference>
<dbReference type="GeneID" id="105363418"/>
<evidence type="ECO:0000313" key="3">
    <source>
        <dbReference type="RefSeq" id="XP_011499400.1"/>
    </source>
</evidence>
<dbReference type="KEGG" id="csol:105363418"/>
<evidence type="ECO:0000256" key="1">
    <source>
        <dbReference type="SAM" id="SignalP"/>
    </source>
</evidence>
<feature type="signal peptide" evidence="1">
    <location>
        <begin position="1"/>
        <end position="21"/>
    </location>
</feature>
<name>A0AAJ6YJV0_9HYME</name>